<reference evidence="7" key="2">
    <citation type="submission" date="2025-08" db="UniProtKB">
        <authorList>
            <consortium name="Ensembl"/>
        </authorList>
    </citation>
    <scope>IDENTIFICATION</scope>
</reference>
<dbReference type="InterPro" id="IPR013106">
    <property type="entry name" value="Ig_V-set"/>
</dbReference>
<name>A0A4W5LBY3_9TELE</name>
<keyword evidence="2" id="KW-0812">Transmembrane</keyword>
<reference evidence="8" key="1">
    <citation type="submission" date="2018-06" db="EMBL/GenBank/DDBJ databases">
        <title>Genome assembly of Danube salmon.</title>
        <authorList>
            <person name="Macqueen D.J."/>
            <person name="Gundappa M.K."/>
        </authorList>
    </citation>
    <scope>NUCLEOTIDE SEQUENCE [LARGE SCALE GENOMIC DNA]</scope>
</reference>
<dbReference type="Pfam" id="PF07686">
    <property type="entry name" value="V-set"/>
    <property type="match status" value="1"/>
</dbReference>
<evidence type="ECO:0000256" key="3">
    <source>
        <dbReference type="ARBA" id="ARBA00023136"/>
    </source>
</evidence>
<keyword evidence="8" id="KW-1185">Reference proteome</keyword>
<feature type="region of interest" description="Disordered" evidence="4">
    <location>
        <begin position="243"/>
        <end position="266"/>
    </location>
</feature>
<dbReference type="GeneTree" id="ENSGT00990000203827"/>
<feature type="chain" id="PRO_5021266604" description="Ig-like domain-containing protein" evidence="5">
    <location>
        <begin position="18"/>
        <end position="315"/>
    </location>
</feature>
<evidence type="ECO:0000259" key="6">
    <source>
        <dbReference type="PROSITE" id="PS50835"/>
    </source>
</evidence>
<dbReference type="PANTHER" id="PTHR11860">
    <property type="entry name" value="POLYMERIC-IMMUNOGLOBULIN RECEPTOR"/>
    <property type="match status" value="1"/>
</dbReference>
<dbReference type="STRING" id="62062.ENSHHUP00000023155"/>
<dbReference type="PROSITE" id="PS50835">
    <property type="entry name" value="IG_LIKE"/>
    <property type="match status" value="1"/>
</dbReference>
<accession>A0A4W5LBY3</accession>
<dbReference type="Proteomes" id="UP000314982">
    <property type="component" value="Unassembled WGS sequence"/>
</dbReference>
<evidence type="ECO:0000256" key="2">
    <source>
        <dbReference type="ARBA" id="ARBA00022692"/>
    </source>
</evidence>
<dbReference type="PANTHER" id="PTHR11860:SF96">
    <property type="match status" value="1"/>
</dbReference>
<evidence type="ECO:0000313" key="8">
    <source>
        <dbReference type="Proteomes" id="UP000314982"/>
    </source>
</evidence>
<dbReference type="SMART" id="SM00409">
    <property type="entry name" value="IG"/>
    <property type="match status" value="2"/>
</dbReference>
<dbReference type="GO" id="GO:0004888">
    <property type="term" value="F:transmembrane signaling receptor activity"/>
    <property type="evidence" value="ECO:0007669"/>
    <property type="project" value="TreeGrafter"/>
</dbReference>
<reference evidence="7" key="3">
    <citation type="submission" date="2025-09" db="UniProtKB">
        <authorList>
            <consortium name="Ensembl"/>
        </authorList>
    </citation>
    <scope>IDENTIFICATION</scope>
</reference>
<dbReference type="GO" id="GO:0005886">
    <property type="term" value="C:plasma membrane"/>
    <property type="evidence" value="ECO:0007669"/>
    <property type="project" value="TreeGrafter"/>
</dbReference>
<dbReference type="Gene3D" id="2.60.40.10">
    <property type="entry name" value="Immunoglobulins"/>
    <property type="match status" value="2"/>
</dbReference>
<sequence>MMRVLYLLLLCDTSVQLQCDKTVIQANVGSGFNLVCQYQTNKYLFSKKYWCRGESRSTCVILMDSDHLTNGELRHRSQIIDAQRRGLVIIMTELKLDDTGVYWVGIDKIYADIMTSINLIVTFVAVSKPMVWPPSSMGDTCWGQPVTVHCASAQGTSVQYTWYQSTQPQDIQFQSSADLHLHCGIVEEDSQYYCSASNDVSSQQSGMVSLQVLKPSEEDCIYSFAMEGQRSYDCSDRLKTSTATPLRSNGHLTEEPYQPGTNSNLSSTINQTHQDWRYNRAWALLPVWYEILRWLFLATLIAAVCLVHKFRPTQV</sequence>
<proteinExistence type="predicted"/>
<keyword evidence="3" id="KW-0472">Membrane</keyword>
<protein>
    <recommendedName>
        <fullName evidence="6">Ig-like domain-containing protein</fullName>
    </recommendedName>
</protein>
<comment type="subcellular location">
    <subcellularLocation>
        <location evidence="1">Membrane</location>
    </subcellularLocation>
</comment>
<dbReference type="AlphaFoldDB" id="A0A4W5LBY3"/>
<organism evidence="7 8">
    <name type="scientific">Hucho hucho</name>
    <name type="common">huchen</name>
    <dbReference type="NCBI Taxonomy" id="62062"/>
    <lineage>
        <taxon>Eukaryota</taxon>
        <taxon>Metazoa</taxon>
        <taxon>Chordata</taxon>
        <taxon>Craniata</taxon>
        <taxon>Vertebrata</taxon>
        <taxon>Euteleostomi</taxon>
        <taxon>Actinopterygii</taxon>
        <taxon>Neopterygii</taxon>
        <taxon>Teleostei</taxon>
        <taxon>Protacanthopterygii</taxon>
        <taxon>Salmoniformes</taxon>
        <taxon>Salmonidae</taxon>
        <taxon>Salmoninae</taxon>
        <taxon>Hucho</taxon>
    </lineage>
</organism>
<dbReference type="InterPro" id="IPR013783">
    <property type="entry name" value="Ig-like_fold"/>
</dbReference>
<evidence type="ECO:0000313" key="7">
    <source>
        <dbReference type="Ensembl" id="ENSHHUP00000023155.1"/>
    </source>
</evidence>
<evidence type="ECO:0000256" key="5">
    <source>
        <dbReference type="SAM" id="SignalP"/>
    </source>
</evidence>
<feature type="signal peptide" evidence="5">
    <location>
        <begin position="1"/>
        <end position="17"/>
    </location>
</feature>
<dbReference type="InterPro" id="IPR036179">
    <property type="entry name" value="Ig-like_dom_sf"/>
</dbReference>
<evidence type="ECO:0000256" key="4">
    <source>
        <dbReference type="SAM" id="MobiDB-lite"/>
    </source>
</evidence>
<feature type="domain" description="Ig-like" evidence="6">
    <location>
        <begin position="129"/>
        <end position="209"/>
    </location>
</feature>
<dbReference type="InterPro" id="IPR007110">
    <property type="entry name" value="Ig-like_dom"/>
</dbReference>
<dbReference type="SUPFAM" id="SSF48726">
    <property type="entry name" value="Immunoglobulin"/>
    <property type="match status" value="2"/>
</dbReference>
<keyword evidence="5" id="KW-0732">Signal</keyword>
<dbReference type="InterPro" id="IPR050671">
    <property type="entry name" value="CD300_family_receptors"/>
</dbReference>
<evidence type="ECO:0000256" key="1">
    <source>
        <dbReference type="ARBA" id="ARBA00004370"/>
    </source>
</evidence>
<dbReference type="Ensembl" id="ENSHHUT00000024029.1">
    <property type="protein sequence ID" value="ENSHHUP00000023155.1"/>
    <property type="gene ID" value="ENSHHUG00000014521.1"/>
</dbReference>
<dbReference type="InterPro" id="IPR003599">
    <property type="entry name" value="Ig_sub"/>
</dbReference>